<dbReference type="GO" id="GO:0004386">
    <property type="term" value="F:helicase activity"/>
    <property type="evidence" value="ECO:0007669"/>
    <property type="project" value="InterPro"/>
</dbReference>
<name>A0A075B3Q8_ROZAC</name>
<dbReference type="Gene3D" id="3.40.50.300">
    <property type="entry name" value="P-loop containing nucleotide triphosphate hydrolases"/>
    <property type="match status" value="2"/>
</dbReference>
<dbReference type="Proteomes" id="UP000030755">
    <property type="component" value="Unassembled WGS sequence"/>
</dbReference>
<sequence>MKTKSVSLHKQIEDYYLYQDDTLLPILLKSTMKQLISPTDLGQSVMLVKFLAHCFGKIDNEEIRPDLLKMCSVGIWRHLSGRRLELELEASGARKRYNKSVKEADERCDVLKVLCERVYGVIGSEIEGIEWLPFVEHVIVLFNDLLSQLPTRKYVRALVDDLQFCVRVKMSPVFGVPEAMLLRQLHATLCFYVWFPVDEYSGEGYSEEEQNERETRKVVELQKLAFSKFKEELEDLALSNIGEVRERDNLQEILVEVIVQRYERKLSQMENINDLSLYPDEEILFNDQVTIDTGDEILPVPKLTLQYLSFHDYLMRNFHLFRMHSLYDVRMDVEDVVSRMRPTCTTSAYTEFTGWSRMALPIHSFKIMDVGKARVGESKPGFVCAEVSYSVSMLNDTLRREWESIRQNEVLLLLSIQATPETNTAYSKDKSFKDHYGITMIRGCEVYEKAEDESEEKIEGYKTVKVYLDVNQYDNDLKNGRDGEYSMFNLVMRRKPRNNNYKGALSSIRELMKKDIELPEWSRDIILGYGDPNSVKIKEEGLLNFCDTFVDESHLIESFKNEKVSIHSKEEECEGKKGYILNFKEKEIEAIAYNEERLIREDFKPRNEIRFTENQVEAIRSGMNKGMTLIVGPPGTGKTDVCVQMIYNLYKNYPNQKIVVLTHSNQALDSLFKKISEKDVLERHLLRLGSGQDELKIEEKYSQLGRVDYFMNKKNELLKFVDELAKSLSIPGDHGFTCETAVYFYLYYIKPLIIKFNEKIKDGNEDVEAIFPFKNYFNTSREASEEAITSTSTTTFTHSIHTLNSCINYIERKFNDLEHLMPFETLKTKYDRNNYLLMKEARIIAMTCTFASLKRQELIKYGFKYDSVIIEEAGQVSEIESFIPLVLQDKDDMNRNHLKRIILIGDHNQLPPIIRHRGLQSFSNMELSLFYRLIRLGVPFIQLNSQGRCRPSIANLFNWRYNNLLNLNHVNQGLFTLANPGFAFEYQFINVEDYQGKGETEPIPHFIQNLGEAEYIVAVYQYMRLIGYPKDKITILTSYLGQKELIKDVLKQRCGWTNYFGIPHVSTIDKFQDILLSLVKTKSVGHLKDLKRLTVALSRARLGLYIFGRQSIFQQWKPFSILNDQLFSRPTNLVLNKNETTFETNRLVSQTEGDFVVNLESLGSFVYEKSKSLPKNEIEN</sequence>
<dbReference type="InterPro" id="IPR027417">
    <property type="entry name" value="P-loop_NTPase"/>
</dbReference>
<dbReference type="GO" id="GO:0003729">
    <property type="term" value="F:mRNA binding"/>
    <property type="evidence" value="ECO:0007669"/>
    <property type="project" value="TreeGrafter"/>
</dbReference>
<protein>
    <submittedName>
        <fullName evidence="6">AAA domain-containing protein</fullName>
    </submittedName>
</protein>
<accession>A0A075B3Q8</accession>
<gene>
    <name evidence="6" type="ORF">O9G_003620</name>
</gene>
<dbReference type="EMBL" id="KE560785">
    <property type="protein sequence ID" value="EPZ35676.1"/>
    <property type="molecule type" value="Genomic_DNA"/>
</dbReference>
<dbReference type="InterPro" id="IPR045055">
    <property type="entry name" value="DNA2/NAM7-like"/>
</dbReference>
<dbReference type="CDD" id="cd18808">
    <property type="entry name" value="SF1_C_Upf1"/>
    <property type="match status" value="1"/>
</dbReference>
<feature type="domain" description="DNA2/NAM7 helicase-like C-terminal" evidence="2">
    <location>
        <begin position="926"/>
        <end position="1110"/>
    </location>
</feature>
<reference evidence="6 7" key="1">
    <citation type="journal article" date="2013" name="Curr. Biol.">
        <title>Shared signatures of parasitism and phylogenomics unite Cryptomycota and microsporidia.</title>
        <authorList>
            <person name="James T.Y."/>
            <person name="Pelin A."/>
            <person name="Bonen L."/>
            <person name="Ahrendt S."/>
            <person name="Sain D."/>
            <person name="Corradi N."/>
            <person name="Stajich J.E."/>
        </authorList>
    </citation>
    <scope>NUCLEOTIDE SEQUENCE [LARGE SCALE GENOMIC DNA]</scope>
    <source>
        <strain evidence="6 7">CSF55</strain>
    </source>
</reference>
<dbReference type="InterPro" id="IPR048966">
    <property type="entry name" value="Aquarius_b-barrel"/>
</dbReference>
<dbReference type="Pfam" id="PF21144">
    <property type="entry name" value="Aquarius_N_3rd"/>
    <property type="match status" value="1"/>
</dbReference>
<dbReference type="FunFam" id="3.40.50.300:FF:002863">
    <property type="entry name" value="Pre-mRNA-splicing factor cwf11"/>
    <property type="match status" value="1"/>
</dbReference>
<dbReference type="PANTHER" id="PTHR10887:SF5">
    <property type="entry name" value="RNA HELICASE AQUARIUS"/>
    <property type="match status" value="1"/>
</dbReference>
<evidence type="ECO:0000259" key="5">
    <source>
        <dbReference type="Pfam" id="PF21144"/>
    </source>
</evidence>
<evidence type="ECO:0000313" key="6">
    <source>
        <dbReference type="EMBL" id="EPZ35676.1"/>
    </source>
</evidence>
<proteinExistence type="predicted"/>
<feature type="domain" description="RNA helicase aquarius N-terminal" evidence="3">
    <location>
        <begin position="41"/>
        <end position="257"/>
    </location>
</feature>
<evidence type="ECO:0000313" key="7">
    <source>
        <dbReference type="Proteomes" id="UP000030755"/>
    </source>
</evidence>
<feature type="domain" description="RNA helicase aquarius beta-barrel" evidence="4">
    <location>
        <begin position="346"/>
        <end position="494"/>
    </location>
</feature>
<dbReference type="InterPro" id="IPR047187">
    <property type="entry name" value="SF1_C_Upf1"/>
</dbReference>
<dbReference type="HOGENOM" id="CLU_001195_0_0_1"/>
<feature type="domain" description="DNA2/NAM7 helicase helicase" evidence="1">
    <location>
        <begin position="612"/>
        <end position="914"/>
    </location>
</feature>
<dbReference type="InterPro" id="IPR041677">
    <property type="entry name" value="DNA2/NAM7_AAA_11"/>
</dbReference>
<dbReference type="InterPro" id="IPR032174">
    <property type="entry name" value="Aquarius_N"/>
</dbReference>
<dbReference type="CDD" id="cd17935">
    <property type="entry name" value="EEXXQc_AQR"/>
    <property type="match status" value="1"/>
</dbReference>
<dbReference type="OMA" id="NPRKIMM"/>
<feature type="domain" description="RNA helicase aquarius insertion" evidence="5">
    <location>
        <begin position="543"/>
        <end position="602"/>
    </location>
</feature>
<evidence type="ECO:0000259" key="2">
    <source>
        <dbReference type="Pfam" id="PF13087"/>
    </source>
</evidence>
<dbReference type="PANTHER" id="PTHR10887">
    <property type="entry name" value="DNA2/NAM7 HELICASE FAMILY"/>
    <property type="match status" value="1"/>
</dbReference>
<dbReference type="Pfam" id="PF21143">
    <property type="entry name" value="Aquarius_N_2nd"/>
    <property type="match status" value="1"/>
</dbReference>
<dbReference type="InterPro" id="IPR048967">
    <property type="entry name" value="Aquarius_insert"/>
</dbReference>
<keyword evidence="7" id="KW-1185">Reference proteome</keyword>
<dbReference type="GO" id="GO:0071013">
    <property type="term" value="C:catalytic step 2 spliceosome"/>
    <property type="evidence" value="ECO:0007669"/>
    <property type="project" value="TreeGrafter"/>
</dbReference>
<evidence type="ECO:0000259" key="1">
    <source>
        <dbReference type="Pfam" id="PF13086"/>
    </source>
</evidence>
<evidence type="ECO:0000259" key="3">
    <source>
        <dbReference type="Pfam" id="PF16399"/>
    </source>
</evidence>
<dbReference type="AlphaFoldDB" id="A0A075B3Q8"/>
<dbReference type="STRING" id="988480.A0A075B3Q8"/>
<dbReference type="Pfam" id="PF16399">
    <property type="entry name" value="Aquarius_N_1st"/>
    <property type="match status" value="1"/>
</dbReference>
<organism evidence="6 7">
    <name type="scientific">Rozella allomycis (strain CSF55)</name>
    <dbReference type="NCBI Taxonomy" id="988480"/>
    <lineage>
        <taxon>Eukaryota</taxon>
        <taxon>Fungi</taxon>
        <taxon>Fungi incertae sedis</taxon>
        <taxon>Cryptomycota</taxon>
        <taxon>Cryptomycota incertae sedis</taxon>
        <taxon>Rozella</taxon>
    </lineage>
</organism>
<dbReference type="Pfam" id="PF13086">
    <property type="entry name" value="AAA_11"/>
    <property type="match status" value="1"/>
</dbReference>
<evidence type="ECO:0000259" key="4">
    <source>
        <dbReference type="Pfam" id="PF21143"/>
    </source>
</evidence>
<dbReference type="SUPFAM" id="SSF52540">
    <property type="entry name" value="P-loop containing nucleoside triphosphate hydrolases"/>
    <property type="match status" value="1"/>
</dbReference>
<dbReference type="InterPro" id="IPR041679">
    <property type="entry name" value="DNA2/NAM7-like_C"/>
</dbReference>
<dbReference type="OrthoDB" id="1879at2759"/>
<dbReference type="Pfam" id="PF13087">
    <property type="entry name" value="AAA_12"/>
    <property type="match status" value="1"/>
</dbReference>